<keyword evidence="3" id="KW-0732">Signal</keyword>
<dbReference type="PANTHER" id="PTHR21666:SF270">
    <property type="entry name" value="MUREIN HYDROLASE ACTIVATOR ENVC"/>
    <property type="match status" value="1"/>
</dbReference>
<dbReference type="PANTHER" id="PTHR21666">
    <property type="entry name" value="PEPTIDASE-RELATED"/>
    <property type="match status" value="1"/>
</dbReference>
<feature type="domain" description="M23ase beta-sheet core" evidence="4">
    <location>
        <begin position="329"/>
        <end position="423"/>
    </location>
</feature>
<keyword evidence="5" id="KW-0378">Hydrolase</keyword>
<accession>A0A1H1R0W7</accession>
<dbReference type="Gene3D" id="2.70.70.10">
    <property type="entry name" value="Glucose Permease (Domain IIA)"/>
    <property type="match status" value="1"/>
</dbReference>
<dbReference type="Gene3D" id="6.10.250.3150">
    <property type="match status" value="1"/>
</dbReference>
<gene>
    <name evidence="5" type="ORF">SAMN05216598_1130</name>
</gene>
<keyword evidence="6" id="KW-1185">Reference proteome</keyword>
<evidence type="ECO:0000256" key="3">
    <source>
        <dbReference type="SAM" id="SignalP"/>
    </source>
</evidence>
<organism evidence="5 6">
    <name type="scientific">Pseudomonas asplenii</name>
    <dbReference type="NCBI Taxonomy" id="53407"/>
    <lineage>
        <taxon>Bacteria</taxon>
        <taxon>Pseudomonadati</taxon>
        <taxon>Pseudomonadota</taxon>
        <taxon>Gammaproteobacteria</taxon>
        <taxon>Pseudomonadales</taxon>
        <taxon>Pseudomonadaceae</taxon>
        <taxon>Pseudomonas</taxon>
    </lineage>
</organism>
<dbReference type="SUPFAM" id="SSF51261">
    <property type="entry name" value="Duplicated hybrid motif"/>
    <property type="match status" value="1"/>
</dbReference>
<feature type="coiled-coil region" evidence="1">
    <location>
        <begin position="155"/>
        <end position="203"/>
    </location>
</feature>
<protein>
    <submittedName>
        <fullName evidence="5">Septal ring factor EnvC, activator of murein hydrolases AmiA and AmiB</fullName>
    </submittedName>
</protein>
<dbReference type="FunFam" id="2.70.70.10:FF:000003">
    <property type="entry name" value="Murein hydrolase activator EnvC"/>
    <property type="match status" value="1"/>
</dbReference>
<evidence type="ECO:0000313" key="5">
    <source>
        <dbReference type="EMBL" id="SDS29441.1"/>
    </source>
</evidence>
<name>A0A1H1R0W7_9PSED</name>
<evidence type="ECO:0000256" key="2">
    <source>
        <dbReference type="SAM" id="MobiDB-lite"/>
    </source>
</evidence>
<dbReference type="EMBL" id="LT629777">
    <property type="protein sequence ID" value="SDS29441.1"/>
    <property type="molecule type" value="Genomic_DNA"/>
</dbReference>
<dbReference type="InterPro" id="IPR011055">
    <property type="entry name" value="Dup_hybrid_motif"/>
</dbReference>
<feature type="coiled-coil region" evidence="1">
    <location>
        <begin position="22"/>
        <end position="105"/>
    </location>
</feature>
<evidence type="ECO:0000313" key="6">
    <source>
        <dbReference type="Proteomes" id="UP000199524"/>
    </source>
</evidence>
<keyword evidence="1" id="KW-0175">Coiled coil</keyword>
<evidence type="ECO:0000256" key="1">
    <source>
        <dbReference type="SAM" id="Coils"/>
    </source>
</evidence>
<feature type="region of interest" description="Disordered" evidence="2">
    <location>
        <begin position="247"/>
        <end position="302"/>
    </location>
</feature>
<dbReference type="InterPro" id="IPR016047">
    <property type="entry name" value="M23ase_b-sheet_dom"/>
</dbReference>
<dbReference type="GeneID" id="300206153"/>
<sequence>MLRALIALALICLLQPAFADERAQTQQQLDATRQDIAELKKLLGKLQEEKSGVQKDLRGTETEMGKLEKQVDALQKDLKKSESELQRLDGEKKKLQSARTEQQRLIAIQARAAYQSGRQEYLKLLLNQQNPEKFARTLTYYDYLSKARLEQLKNFNETLRQLANVEKDINLQQAQLLVQKSDLDSQREELDKVRKERQTALAKLNQDVKDRDQKLAAREQDQADLSKVLKTIEETLARQAREAEEARQKALLAQQEAEKKRQQEAQALADRGDDSPRKPQHSTPGPLVSSAGESFGGPFSAARGKLPWPVNGRLLARFGETRGDDVRSKWDGVMIGAAAGSQVHAVHGGRVVFADWLRGAGLLVILDHGNGYLSLYGHNQTLLKSAGDVVKAGESISTVGNSGGQETPALYFAIRQQGHPSDPAQWCRAQG</sequence>
<feature type="chain" id="PRO_5009258275" evidence="3">
    <location>
        <begin position="20"/>
        <end position="431"/>
    </location>
</feature>
<feature type="signal peptide" evidence="3">
    <location>
        <begin position="1"/>
        <end position="19"/>
    </location>
</feature>
<dbReference type="AlphaFoldDB" id="A0A1H1R0W7"/>
<proteinExistence type="predicted"/>
<dbReference type="CDD" id="cd12797">
    <property type="entry name" value="M23_peptidase"/>
    <property type="match status" value="1"/>
</dbReference>
<dbReference type="RefSeq" id="WP_090203007.1">
    <property type="nucleotide sequence ID" value="NZ_LT629777.1"/>
</dbReference>
<reference evidence="6" key="1">
    <citation type="submission" date="2016-10" db="EMBL/GenBank/DDBJ databases">
        <authorList>
            <person name="Varghese N."/>
            <person name="Submissions S."/>
        </authorList>
    </citation>
    <scope>NUCLEOTIDE SEQUENCE [LARGE SCALE GENOMIC DNA]</scope>
    <source>
        <strain evidence="6">ATCC 23835</strain>
    </source>
</reference>
<dbReference type="Proteomes" id="UP000199524">
    <property type="component" value="Chromosome I"/>
</dbReference>
<evidence type="ECO:0000259" key="4">
    <source>
        <dbReference type="Pfam" id="PF01551"/>
    </source>
</evidence>
<dbReference type="GO" id="GO:0004222">
    <property type="term" value="F:metalloendopeptidase activity"/>
    <property type="evidence" value="ECO:0007669"/>
    <property type="project" value="TreeGrafter"/>
</dbReference>
<dbReference type="InterPro" id="IPR050570">
    <property type="entry name" value="Cell_wall_metabolism_enzyme"/>
</dbReference>
<dbReference type="Pfam" id="PF01551">
    <property type="entry name" value="Peptidase_M23"/>
    <property type="match status" value="1"/>
</dbReference>